<dbReference type="Pfam" id="PF02153">
    <property type="entry name" value="PDH_N"/>
    <property type="match status" value="1"/>
</dbReference>
<dbReference type="InterPro" id="IPR008927">
    <property type="entry name" value="6-PGluconate_DH-like_C_sf"/>
</dbReference>
<organism evidence="3 4">
    <name type="scientific">Candidatus Methanoperedens nitratireducens</name>
    <dbReference type="NCBI Taxonomy" id="1392998"/>
    <lineage>
        <taxon>Archaea</taxon>
        <taxon>Methanobacteriati</taxon>
        <taxon>Methanobacteriota</taxon>
        <taxon>Stenosarchaea group</taxon>
        <taxon>Methanomicrobia</taxon>
        <taxon>Methanosarcinales</taxon>
        <taxon>ANME-2 cluster</taxon>
        <taxon>Candidatus Methanoperedentaceae</taxon>
        <taxon>Candidatus Methanoperedens</taxon>
    </lineage>
</organism>
<dbReference type="PROSITE" id="PS51176">
    <property type="entry name" value="PDH_ADH"/>
    <property type="match status" value="1"/>
</dbReference>
<accession>A0A0P7ZBC0</accession>
<sequence length="433" mass="48460">MKILIIGGTGETGRWFAKFYKKHGFDVAIWGINKKKEVAQDLGVVFADDLDNEIKTSDIVMISVPINITEKTISNIAPRMSPGSLLMDITSIKTGPMEAMIKYAPRNVEILGSHPMFGPSIPDIRGQIVIFTPANERSSKWLPLIKSLYEDNGAHIEILDALEHDRMMAVIQGLTHFAYITIGTVFRELEFDVAKSRRFMSPMYDIMLDLVGRILAQNPYLYAMIQMNPEVAKVHKAYIDQCNLIAEMVQRKDIEGFVSLMKKAAAHFGDTESALRRSDKLIGTKIAEHEELVRSTGSERAIKHIYSGVIHSGIIRKVTPRTVILERGGKKIEFLIENIRLLNELELYAWKSANLINMTRDVSVYIPAASDAEIIKSVIECSGGIISAQIIDVYNKQNMQSVTYRLTIFGDRDAAIVQGSVEKLLKGIGCTIR</sequence>
<evidence type="ECO:0000313" key="4">
    <source>
        <dbReference type="Proteomes" id="UP000050360"/>
    </source>
</evidence>
<keyword evidence="1 3" id="KW-0560">Oxidoreductase</keyword>
<dbReference type="InterPro" id="IPR046825">
    <property type="entry name" value="PDH_C"/>
</dbReference>
<dbReference type="PANTHER" id="PTHR21363:SF0">
    <property type="entry name" value="PREPHENATE DEHYDROGENASE [NADP(+)]"/>
    <property type="match status" value="1"/>
</dbReference>
<dbReference type="InterPro" id="IPR003099">
    <property type="entry name" value="Prephen_DH"/>
</dbReference>
<dbReference type="InterPro" id="IPR005121">
    <property type="entry name" value="Fdx_antiC-bd"/>
</dbReference>
<comment type="caution">
    <text evidence="3">The sequence shown here is derived from an EMBL/GenBank/DDBJ whole genome shotgun (WGS) entry which is preliminary data.</text>
</comment>
<dbReference type="SMART" id="SM00896">
    <property type="entry name" value="FDX-ACB"/>
    <property type="match status" value="1"/>
</dbReference>
<evidence type="ECO:0000313" key="3">
    <source>
        <dbReference type="EMBL" id="KPQ41859.1"/>
    </source>
</evidence>
<evidence type="ECO:0000256" key="1">
    <source>
        <dbReference type="ARBA" id="ARBA00023002"/>
    </source>
</evidence>
<dbReference type="InterPro" id="IPR050812">
    <property type="entry name" value="Preph/Arog_dehydrog"/>
</dbReference>
<dbReference type="InterPro" id="IPR008299">
    <property type="entry name" value="Prep_DH/arog_DH"/>
</dbReference>
<dbReference type="GO" id="GO:0070403">
    <property type="term" value="F:NAD+ binding"/>
    <property type="evidence" value="ECO:0007669"/>
    <property type="project" value="InterPro"/>
</dbReference>
<gene>
    <name evidence="3" type="ORF">MPEBLZ_03587</name>
</gene>
<dbReference type="PANTHER" id="PTHR21363">
    <property type="entry name" value="PREPHENATE DEHYDROGENASE"/>
    <property type="match status" value="1"/>
</dbReference>
<dbReference type="SUPFAM" id="SSF51735">
    <property type="entry name" value="NAD(P)-binding Rossmann-fold domains"/>
    <property type="match status" value="1"/>
</dbReference>
<protein>
    <submittedName>
        <fullName evidence="3">Prephenate dehydrogenase</fullName>
        <ecNumber evidence="3">1.3.1.12</ecNumber>
    </submittedName>
</protein>
<name>A0A0P7ZBC0_9EURY</name>
<dbReference type="PATRIC" id="fig|1719120.3.peg.3890"/>
<dbReference type="Gene3D" id="3.40.50.720">
    <property type="entry name" value="NAD(P)-binding Rossmann-like Domain"/>
    <property type="match status" value="1"/>
</dbReference>
<dbReference type="Pfam" id="PF20463">
    <property type="entry name" value="PDH_C"/>
    <property type="match status" value="1"/>
</dbReference>
<dbReference type="SUPFAM" id="SSF48179">
    <property type="entry name" value="6-phosphogluconate dehydrogenase C-terminal domain-like"/>
    <property type="match status" value="1"/>
</dbReference>
<dbReference type="GO" id="GO:0008977">
    <property type="term" value="F:prephenate dehydrogenase (NAD+) activity"/>
    <property type="evidence" value="ECO:0007669"/>
    <property type="project" value="UniProtKB-EC"/>
</dbReference>
<dbReference type="EMBL" id="LKCM01000291">
    <property type="protein sequence ID" value="KPQ41859.1"/>
    <property type="molecule type" value="Genomic_DNA"/>
</dbReference>
<dbReference type="InterPro" id="IPR036291">
    <property type="entry name" value="NAD(P)-bd_dom_sf"/>
</dbReference>
<dbReference type="GO" id="GO:0006571">
    <property type="term" value="P:tyrosine biosynthetic process"/>
    <property type="evidence" value="ECO:0007669"/>
    <property type="project" value="InterPro"/>
</dbReference>
<dbReference type="GO" id="GO:0004665">
    <property type="term" value="F:prephenate dehydrogenase (NADP+) activity"/>
    <property type="evidence" value="ECO:0007669"/>
    <property type="project" value="InterPro"/>
</dbReference>
<feature type="domain" description="Prephenate/arogenate dehydrogenase" evidence="2">
    <location>
        <begin position="1"/>
        <end position="279"/>
    </location>
</feature>
<evidence type="ECO:0000259" key="2">
    <source>
        <dbReference type="PROSITE" id="PS51176"/>
    </source>
</evidence>
<dbReference type="Gene3D" id="1.10.3660.10">
    <property type="entry name" value="6-phosphogluconate dehydrogenase C-terminal like domain"/>
    <property type="match status" value="1"/>
</dbReference>
<dbReference type="EC" id="1.3.1.12" evidence="3"/>
<reference evidence="3 4" key="1">
    <citation type="submission" date="2015-09" db="EMBL/GenBank/DDBJ databases">
        <title>A metagenomics-based metabolic model of nitrate-dependent anaerobic oxidation of methane by Methanoperedens-like archaea.</title>
        <authorList>
            <person name="Arshad A."/>
            <person name="Speth D.R."/>
            <person name="De Graaf R.M."/>
            <person name="Op Den Camp H.J."/>
            <person name="Jetten M.S."/>
            <person name="Welte C.U."/>
        </authorList>
    </citation>
    <scope>NUCLEOTIDE SEQUENCE [LARGE SCALE GENOMIC DNA]</scope>
</reference>
<dbReference type="AlphaFoldDB" id="A0A0P7ZBC0"/>
<dbReference type="PIRSF" id="PIRSF006549">
    <property type="entry name" value="PDH_arog_dh_reg"/>
    <property type="match status" value="1"/>
</dbReference>
<proteinExistence type="predicted"/>
<dbReference type="NCBIfam" id="NF006411">
    <property type="entry name" value="PRK08655.1-5"/>
    <property type="match status" value="1"/>
</dbReference>
<dbReference type="InterPro" id="IPR046826">
    <property type="entry name" value="PDH_N"/>
</dbReference>
<dbReference type="Proteomes" id="UP000050360">
    <property type="component" value="Unassembled WGS sequence"/>
</dbReference>